<keyword evidence="1" id="KW-0175">Coiled coil</keyword>
<evidence type="ECO:0000313" key="3">
    <source>
        <dbReference type="Proteomes" id="UP000287651"/>
    </source>
</evidence>
<evidence type="ECO:0000256" key="1">
    <source>
        <dbReference type="SAM" id="Coils"/>
    </source>
</evidence>
<gene>
    <name evidence="2" type="ORF">B296_00031331</name>
</gene>
<accession>A0A426X974</accession>
<reference evidence="2 3" key="1">
    <citation type="journal article" date="2014" name="Agronomy (Basel)">
        <title>A Draft Genome Sequence for Ensete ventricosum, the Drought-Tolerant Tree Against Hunger.</title>
        <authorList>
            <person name="Harrison J."/>
            <person name="Moore K.A."/>
            <person name="Paszkiewicz K."/>
            <person name="Jones T."/>
            <person name="Grant M."/>
            <person name="Ambacheew D."/>
            <person name="Muzemil S."/>
            <person name="Studholme D.J."/>
        </authorList>
    </citation>
    <scope>NUCLEOTIDE SEQUENCE [LARGE SCALE GENOMIC DNA]</scope>
</reference>
<dbReference type="EMBL" id="AMZH03024163">
    <property type="protein sequence ID" value="RRT36024.1"/>
    <property type="molecule type" value="Genomic_DNA"/>
</dbReference>
<organism evidence="2 3">
    <name type="scientific">Ensete ventricosum</name>
    <name type="common">Abyssinian banana</name>
    <name type="synonym">Musa ensete</name>
    <dbReference type="NCBI Taxonomy" id="4639"/>
    <lineage>
        <taxon>Eukaryota</taxon>
        <taxon>Viridiplantae</taxon>
        <taxon>Streptophyta</taxon>
        <taxon>Embryophyta</taxon>
        <taxon>Tracheophyta</taxon>
        <taxon>Spermatophyta</taxon>
        <taxon>Magnoliopsida</taxon>
        <taxon>Liliopsida</taxon>
        <taxon>Zingiberales</taxon>
        <taxon>Musaceae</taxon>
        <taxon>Ensete</taxon>
    </lineage>
</organism>
<comment type="caution">
    <text evidence="2">The sequence shown here is derived from an EMBL/GenBank/DDBJ whole genome shotgun (WGS) entry which is preliminary data.</text>
</comment>
<dbReference type="AlphaFoldDB" id="A0A426X974"/>
<proteinExistence type="predicted"/>
<evidence type="ECO:0000313" key="2">
    <source>
        <dbReference type="EMBL" id="RRT36024.1"/>
    </source>
</evidence>
<name>A0A426X974_ENSVE</name>
<dbReference type="Proteomes" id="UP000287651">
    <property type="component" value="Unassembled WGS sequence"/>
</dbReference>
<feature type="coiled-coil region" evidence="1">
    <location>
        <begin position="40"/>
        <end position="74"/>
    </location>
</feature>
<protein>
    <submittedName>
        <fullName evidence="2">Uncharacterized protein</fullName>
    </submittedName>
</protein>
<sequence>MALMDQVHDISRVITSLDNKSEILRVEIQKLKDGGNRDMVASVDQRAAEAQALADNLKVELEEAIQERESHDKELSGVQGTLSELQGQLAKAQGHFDDLWGQLANAWERLADSEGQLYNVMA</sequence>
<dbReference type="Gene3D" id="1.10.287.1490">
    <property type="match status" value="1"/>
</dbReference>